<protein>
    <submittedName>
        <fullName evidence="2">Uncharacterized protein</fullName>
    </submittedName>
</protein>
<evidence type="ECO:0000313" key="3">
    <source>
        <dbReference type="Proteomes" id="UP000015106"/>
    </source>
</evidence>
<dbReference type="Gramene" id="TuG1812G0500000667.01.T01">
    <property type="protein sequence ID" value="TuG1812G0500000667.01.T01"/>
    <property type="gene ID" value="TuG1812G0500000667.01"/>
</dbReference>
<proteinExistence type="predicted"/>
<accession>A0A8R7Q8S7</accession>
<dbReference type="Gramene" id="TuG1812G0500000667.01.T03">
    <property type="protein sequence ID" value="TuG1812G0500000667.01.T03"/>
    <property type="gene ID" value="TuG1812G0500000667.01"/>
</dbReference>
<dbReference type="Gramene" id="TuG1812G0500000667.01.T02">
    <property type="protein sequence ID" value="TuG1812G0500000667.01.T02"/>
    <property type="gene ID" value="TuG1812G0500000667.01"/>
</dbReference>
<dbReference type="EnsemblPlants" id="TuG1812G0500000667.01.T02">
    <property type="protein sequence ID" value="TuG1812G0500000667.01.T02"/>
    <property type="gene ID" value="TuG1812G0500000667.01"/>
</dbReference>
<reference evidence="2" key="2">
    <citation type="submission" date="2018-03" db="EMBL/GenBank/DDBJ databases">
        <title>The Triticum urartu genome reveals the dynamic nature of wheat genome evolution.</title>
        <authorList>
            <person name="Ling H."/>
            <person name="Ma B."/>
            <person name="Shi X."/>
            <person name="Liu H."/>
            <person name="Dong L."/>
            <person name="Sun H."/>
            <person name="Cao Y."/>
            <person name="Gao Q."/>
            <person name="Zheng S."/>
            <person name="Li Y."/>
            <person name="Yu Y."/>
            <person name="Du H."/>
            <person name="Qi M."/>
            <person name="Li Y."/>
            <person name="Yu H."/>
            <person name="Cui Y."/>
            <person name="Wang N."/>
            <person name="Chen C."/>
            <person name="Wu H."/>
            <person name="Zhao Y."/>
            <person name="Zhang J."/>
            <person name="Li Y."/>
            <person name="Zhou W."/>
            <person name="Zhang B."/>
            <person name="Hu W."/>
            <person name="Eijk M."/>
            <person name="Tang J."/>
            <person name="Witsenboer H."/>
            <person name="Zhao S."/>
            <person name="Li Z."/>
            <person name="Zhang A."/>
            <person name="Wang D."/>
            <person name="Liang C."/>
        </authorList>
    </citation>
    <scope>NUCLEOTIDE SEQUENCE [LARGE SCALE GENOMIC DNA]</scope>
    <source>
        <strain evidence="2">cv. G1812</strain>
    </source>
</reference>
<organism evidence="2 3">
    <name type="scientific">Triticum urartu</name>
    <name type="common">Red wild einkorn</name>
    <name type="synonym">Crithodium urartu</name>
    <dbReference type="NCBI Taxonomy" id="4572"/>
    <lineage>
        <taxon>Eukaryota</taxon>
        <taxon>Viridiplantae</taxon>
        <taxon>Streptophyta</taxon>
        <taxon>Embryophyta</taxon>
        <taxon>Tracheophyta</taxon>
        <taxon>Spermatophyta</taxon>
        <taxon>Magnoliopsida</taxon>
        <taxon>Liliopsida</taxon>
        <taxon>Poales</taxon>
        <taxon>Poaceae</taxon>
        <taxon>BOP clade</taxon>
        <taxon>Pooideae</taxon>
        <taxon>Triticodae</taxon>
        <taxon>Triticeae</taxon>
        <taxon>Triticinae</taxon>
        <taxon>Triticum</taxon>
    </lineage>
</organism>
<feature type="compositionally biased region" description="Polar residues" evidence="1">
    <location>
        <begin position="31"/>
        <end position="43"/>
    </location>
</feature>
<sequence>MATALRHAARRFGTRAAAEAEAEAIIERSPLHTSTRIVDSTTGRGRPHAQSEERCHLPLGSNPCPERGPLQHNRCLAS</sequence>
<name>A0A8R7Q8S7_TRIUA</name>
<keyword evidence="3" id="KW-1185">Reference proteome</keyword>
<evidence type="ECO:0000256" key="1">
    <source>
        <dbReference type="SAM" id="MobiDB-lite"/>
    </source>
</evidence>
<dbReference type="AlphaFoldDB" id="A0A8R7Q8S7"/>
<dbReference type="EnsemblPlants" id="TuG1812G0500000667.01.T01">
    <property type="protein sequence ID" value="TuG1812G0500000667.01.T01"/>
    <property type="gene ID" value="TuG1812G0500000667.01"/>
</dbReference>
<dbReference type="Proteomes" id="UP000015106">
    <property type="component" value="Chromosome 5"/>
</dbReference>
<evidence type="ECO:0000313" key="2">
    <source>
        <dbReference type="EnsemblPlants" id="TuG1812G0500000667.01.T02"/>
    </source>
</evidence>
<reference evidence="3" key="1">
    <citation type="journal article" date="2013" name="Nature">
        <title>Draft genome of the wheat A-genome progenitor Triticum urartu.</title>
        <authorList>
            <person name="Ling H.Q."/>
            <person name="Zhao S."/>
            <person name="Liu D."/>
            <person name="Wang J."/>
            <person name="Sun H."/>
            <person name="Zhang C."/>
            <person name="Fan H."/>
            <person name="Li D."/>
            <person name="Dong L."/>
            <person name="Tao Y."/>
            <person name="Gao C."/>
            <person name="Wu H."/>
            <person name="Li Y."/>
            <person name="Cui Y."/>
            <person name="Guo X."/>
            <person name="Zheng S."/>
            <person name="Wang B."/>
            <person name="Yu K."/>
            <person name="Liang Q."/>
            <person name="Yang W."/>
            <person name="Lou X."/>
            <person name="Chen J."/>
            <person name="Feng M."/>
            <person name="Jian J."/>
            <person name="Zhang X."/>
            <person name="Luo G."/>
            <person name="Jiang Y."/>
            <person name="Liu J."/>
            <person name="Wang Z."/>
            <person name="Sha Y."/>
            <person name="Zhang B."/>
            <person name="Wu H."/>
            <person name="Tang D."/>
            <person name="Shen Q."/>
            <person name="Xue P."/>
            <person name="Zou S."/>
            <person name="Wang X."/>
            <person name="Liu X."/>
            <person name="Wang F."/>
            <person name="Yang Y."/>
            <person name="An X."/>
            <person name="Dong Z."/>
            <person name="Zhang K."/>
            <person name="Zhang X."/>
            <person name="Luo M.C."/>
            <person name="Dvorak J."/>
            <person name="Tong Y."/>
            <person name="Wang J."/>
            <person name="Yang H."/>
            <person name="Li Z."/>
            <person name="Wang D."/>
            <person name="Zhang A."/>
            <person name="Wang J."/>
        </authorList>
    </citation>
    <scope>NUCLEOTIDE SEQUENCE</scope>
    <source>
        <strain evidence="3">cv. G1812</strain>
    </source>
</reference>
<feature type="region of interest" description="Disordered" evidence="1">
    <location>
        <begin position="31"/>
        <end position="78"/>
    </location>
</feature>
<dbReference type="EnsemblPlants" id="TuG1812G0500000667.01.T03">
    <property type="protein sequence ID" value="TuG1812G0500000667.01.T03"/>
    <property type="gene ID" value="TuG1812G0500000667.01"/>
</dbReference>
<reference evidence="2" key="3">
    <citation type="submission" date="2022-06" db="UniProtKB">
        <authorList>
            <consortium name="EnsemblPlants"/>
        </authorList>
    </citation>
    <scope>IDENTIFICATION</scope>
</reference>